<organism evidence="2 3">
    <name type="scientific">Dactylosporangium roseum</name>
    <dbReference type="NCBI Taxonomy" id="47989"/>
    <lineage>
        <taxon>Bacteria</taxon>
        <taxon>Bacillati</taxon>
        <taxon>Actinomycetota</taxon>
        <taxon>Actinomycetes</taxon>
        <taxon>Micromonosporales</taxon>
        <taxon>Micromonosporaceae</taxon>
        <taxon>Dactylosporangium</taxon>
    </lineage>
</organism>
<keyword evidence="3" id="KW-1185">Reference proteome</keyword>
<gene>
    <name evidence="2" type="ORF">Drose_00820</name>
</gene>
<dbReference type="PANTHER" id="PTHR47396">
    <property type="entry name" value="TYPE I RESTRICTION ENZYME ECOKI R PROTEIN"/>
    <property type="match status" value="1"/>
</dbReference>
<proteinExistence type="predicted"/>
<sequence length="168" mass="18345">MGRRYGPAAPDLALPPLDIDPLRPAQITAIEGIERSLAEQRFDRSLVQMATSAGKTYTAVTGCYRLLKHGGFTRILFLVDRNNLADQTLAEFQNYRTPGDGRRFTELYNVDKLTSAGMLASSSVVISTIQRVYRVLSGEAVPEGDGPGLDDYVPDAPVTVAYNGAHQR</sequence>
<evidence type="ECO:0000313" key="3">
    <source>
        <dbReference type="Proteomes" id="UP001058271"/>
    </source>
</evidence>
<keyword evidence="2" id="KW-0067">ATP-binding</keyword>
<evidence type="ECO:0000259" key="1">
    <source>
        <dbReference type="Pfam" id="PF04851"/>
    </source>
</evidence>
<dbReference type="Gene3D" id="3.40.50.300">
    <property type="entry name" value="P-loop containing nucleotide triphosphate hydrolases"/>
    <property type="match status" value="1"/>
</dbReference>
<evidence type="ECO:0000313" key="2">
    <source>
        <dbReference type="EMBL" id="UWZ36915.1"/>
    </source>
</evidence>
<dbReference type="Proteomes" id="UP001058271">
    <property type="component" value="Chromosome"/>
</dbReference>
<dbReference type="InterPro" id="IPR027417">
    <property type="entry name" value="P-loop_NTPase"/>
</dbReference>
<keyword evidence="2" id="KW-0378">Hydrolase</keyword>
<dbReference type="InterPro" id="IPR006935">
    <property type="entry name" value="Helicase/UvrB_N"/>
</dbReference>
<dbReference type="Pfam" id="PF04851">
    <property type="entry name" value="ResIII"/>
    <property type="match status" value="1"/>
</dbReference>
<dbReference type="GO" id="GO:0004386">
    <property type="term" value="F:helicase activity"/>
    <property type="evidence" value="ECO:0007669"/>
    <property type="project" value="UniProtKB-KW"/>
</dbReference>
<keyword evidence="2" id="KW-0347">Helicase</keyword>
<name>A0ABY5Z7C4_9ACTN</name>
<dbReference type="PANTHER" id="PTHR47396:SF1">
    <property type="entry name" value="ATP-DEPENDENT HELICASE IRC3-RELATED"/>
    <property type="match status" value="1"/>
</dbReference>
<keyword evidence="2" id="KW-0547">Nucleotide-binding</keyword>
<dbReference type="SUPFAM" id="SSF52540">
    <property type="entry name" value="P-loop containing nucleoside triphosphate hydrolases"/>
    <property type="match status" value="1"/>
</dbReference>
<dbReference type="InterPro" id="IPR050742">
    <property type="entry name" value="Helicase_Restrict-Modif_Enz"/>
</dbReference>
<feature type="domain" description="Helicase/UvrB N-terminal" evidence="1">
    <location>
        <begin position="22"/>
        <end position="136"/>
    </location>
</feature>
<dbReference type="EMBL" id="CP073721">
    <property type="protein sequence ID" value="UWZ36915.1"/>
    <property type="molecule type" value="Genomic_DNA"/>
</dbReference>
<accession>A0ABY5Z7C4</accession>
<dbReference type="RefSeq" id="WP_260726265.1">
    <property type="nucleotide sequence ID" value="NZ_BAAABS010000053.1"/>
</dbReference>
<reference evidence="2" key="1">
    <citation type="submission" date="2021-04" db="EMBL/GenBank/DDBJ databases">
        <title>Biosynthetic gene clusters of Dactylosporangioum roseum.</title>
        <authorList>
            <person name="Hartkoorn R.C."/>
            <person name="Beaudoing E."/>
            <person name="Hot D."/>
            <person name="Moureu S."/>
        </authorList>
    </citation>
    <scope>NUCLEOTIDE SEQUENCE</scope>
    <source>
        <strain evidence="2">NRRL B-16295</strain>
    </source>
</reference>
<protein>
    <submittedName>
        <fullName evidence="2">DEAD/DEAH box helicase family protein</fullName>
    </submittedName>
</protein>